<dbReference type="Gene3D" id="3.30.200.20">
    <property type="entry name" value="Phosphorylase Kinase, domain 1"/>
    <property type="match status" value="1"/>
</dbReference>
<evidence type="ECO:0000256" key="4">
    <source>
        <dbReference type="ARBA" id="ARBA00022527"/>
    </source>
</evidence>
<keyword evidence="4" id="KW-0723">Serine/threonine-protein kinase</keyword>
<evidence type="ECO:0000256" key="10">
    <source>
        <dbReference type="SAM" id="MobiDB-lite"/>
    </source>
</evidence>
<feature type="region of interest" description="Disordered" evidence="10">
    <location>
        <begin position="254"/>
        <end position="282"/>
    </location>
</feature>
<dbReference type="PROSITE" id="PS50011">
    <property type="entry name" value="PROTEIN_KINASE_DOM"/>
    <property type="match status" value="1"/>
</dbReference>
<evidence type="ECO:0000256" key="7">
    <source>
        <dbReference type="ARBA" id="ARBA00022777"/>
    </source>
</evidence>
<dbReference type="InterPro" id="IPR011009">
    <property type="entry name" value="Kinase-like_dom_sf"/>
</dbReference>
<dbReference type="OrthoDB" id="4062651at2759"/>
<dbReference type="InterPro" id="IPR000719">
    <property type="entry name" value="Prot_kinase_dom"/>
</dbReference>
<dbReference type="InterPro" id="IPR008271">
    <property type="entry name" value="Ser/Thr_kinase_AS"/>
</dbReference>
<comment type="caution">
    <text evidence="12">The sequence shown here is derived from an EMBL/GenBank/DDBJ whole genome shotgun (WGS) entry which is preliminary data.</text>
</comment>
<dbReference type="GO" id="GO:0005524">
    <property type="term" value="F:ATP binding"/>
    <property type="evidence" value="ECO:0007669"/>
    <property type="project" value="UniProtKB-KW"/>
</dbReference>
<organism evidence="12 13">
    <name type="scientific">Digitaria exilis</name>
    <dbReference type="NCBI Taxonomy" id="1010633"/>
    <lineage>
        <taxon>Eukaryota</taxon>
        <taxon>Viridiplantae</taxon>
        <taxon>Streptophyta</taxon>
        <taxon>Embryophyta</taxon>
        <taxon>Tracheophyta</taxon>
        <taxon>Spermatophyta</taxon>
        <taxon>Magnoliopsida</taxon>
        <taxon>Liliopsida</taxon>
        <taxon>Poales</taxon>
        <taxon>Poaceae</taxon>
        <taxon>PACMAD clade</taxon>
        <taxon>Panicoideae</taxon>
        <taxon>Panicodae</taxon>
        <taxon>Paniceae</taxon>
        <taxon>Anthephorinae</taxon>
        <taxon>Digitaria</taxon>
    </lineage>
</organism>
<dbReference type="Proteomes" id="UP000636709">
    <property type="component" value="Unassembled WGS sequence"/>
</dbReference>
<keyword evidence="9" id="KW-0472">Membrane</keyword>
<dbReference type="Pfam" id="PF00069">
    <property type="entry name" value="Pkinase"/>
    <property type="match status" value="1"/>
</dbReference>
<sequence>MAFSRTLNYFPLAVPLFEHTERSPIHSTKPRYAGTTFLQFSARLVFASAWKDQYSIPSIIVPAVRQVTNAALYRLAGGAKVLLSAGSHSPVAAWLGGWWEQTSATTAACTVRRCLVVVGFFLLFPPIVVPCLRPSHHQRFWFCRAPSRRSVEERGSSPSVRAAACPSGLCWRGHARADAGPAVAISLAARAYIKARTPALLTQLLKPPLFSSSCTPPLLCTRGSAFLTPRTMAGAQSWRSYLCCAGGSAAVEDEDSTPRRRRIRGGKDSPRSSSRMSFSSLSSSEMLSPEDLSLTLSGSNLHAFTYAELRAATAGFSRANYLGCGGFGPVYRGAVGEDLRPGLHAQDVAIKYLDLEGGTQGHKEWLFNFLHNARASIAPAGRRLDRHANRLMNWQAEVFFLGQLRHKNLVKLIGYCYEAEHRMLVYEFMSFGSLENHLFKSINGALPWMTRMKIAVGAAKGLAFLHDADPPVIYRDFKASNILLDSDYNTKLSDFGLAKDGPEGDETHVTTRVMGTHGYAAPEYILTGHLTAKSDVYSFGVVLLELLSGRQSVDRSRRPREQNLVDWARPYLKYSDRLYRVMDPALECQYSCKGAEVAAIVAYKCLSQNPKSRPTMRDVVKALEPVLGMDDFFPAGPFVFTISVEDDKVVGVKVEVEEKPPQHQSHQDRHRKKYPNSSIHAGIVLHPRDGVVGGDYTAALRRQRRASSHRQERGA</sequence>
<evidence type="ECO:0000259" key="11">
    <source>
        <dbReference type="PROSITE" id="PS50011"/>
    </source>
</evidence>
<reference evidence="12" key="1">
    <citation type="submission" date="2020-07" db="EMBL/GenBank/DDBJ databases">
        <title>Genome sequence and genetic diversity analysis of an under-domesticated orphan crop, white fonio (Digitaria exilis).</title>
        <authorList>
            <person name="Bennetzen J.L."/>
            <person name="Chen S."/>
            <person name="Ma X."/>
            <person name="Wang X."/>
            <person name="Yssel A.E.J."/>
            <person name="Chaluvadi S.R."/>
            <person name="Johnson M."/>
            <person name="Gangashetty P."/>
            <person name="Hamidou F."/>
            <person name="Sanogo M.D."/>
            <person name="Zwaenepoel A."/>
            <person name="Wallace J."/>
            <person name="Van De Peer Y."/>
            <person name="Van Deynze A."/>
        </authorList>
    </citation>
    <scope>NUCLEOTIDE SEQUENCE</scope>
    <source>
        <tissue evidence="12">Leaves</tissue>
    </source>
</reference>
<dbReference type="InterPro" id="IPR050823">
    <property type="entry name" value="Plant_Ser_Thr_Prot_Kinase"/>
</dbReference>
<evidence type="ECO:0000256" key="3">
    <source>
        <dbReference type="ARBA" id="ARBA00022475"/>
    </source>
</evidence>
<feature type="domain" description="Protein kinase" evidence="11">
    <location>
        <begin position="316"/>
        <end position="627"/>
    </location>
</feature>
<name>A0A835FRI0_9POAL</name>
<evidence type="ECO:0000313" key="12">
    <source>
        <dbReference type="EMBL" id="KAF8769031.1"/>
    </source>
</evidence>
<dbReference type="AlphaFoldDB" id="A0A835FRI0"/>
<dbReference type="FunFam" id="1.10.510.10:FF:000032">
    <property type="entry name" value="Serine/threonine-protein kinase PBS1"/>
    <property type="match status" value="1"/>
</dbReference>
<evidence type="ECO:0000256" key="9">
    <source>
        <dbReference type="ARBA" id="ARBA00023136"/>
    </source>
</evidence>
<comment type="similarity">
    <text evidence="2">Belongs to the protein kinase superfamily. Ser/Thr protein kinase family.</text>
</comment>
<dbReference type="GO" id="GO:0005886">
    <property type="term" value="C:plasma membrane"/>
    <property type="evidence" value="ECO:0007669"/>
    <property type="project" value="UniProtKB-SubCell"/>
</dbReference>
<dbReference type="PANTHER" id="PTHR45621">
    <property type="entry name" value="OS01G0588500 PROTEIN-RELATED"/>
    <property type="match status" value="1"/>
</dbReference>
<feature type="compositionally biased region" description="Basic and acidic residues" evidence="10">
    <location>
        <begin position="657"/>
        <end position="667"/>
    </location>
</feature>
<feature type="region of interest" description="Disordered" evidence="10">
    <location>
        <begin position="657"/>
        <end position="676"/>
    </location>
</feature>
<evidence type="ECO:0000256" key="5">
    <source>
        <dbReference type="ARBA" id="ARBA00022679"/>
    </source>
</evidence>
<keyword evidence="8" id="KW-0067">ATP-binding</keyword>
<evidence type="ECO:0000256" key="6">
    <source>
        <dbReference type="ARBA" id="ARBA00022741"/>
    </source>
</evidence>
<dbReference type="SUPFAM" id="SSF56112">
    <property type="entry name" value="Protein kinase-like (PK-like)"/>
    <property type="match status" value="1"/>
</dbReference>
<keyword evidence="3" id="KW-1003">Cell membrane</keyword>
<evidence type="ECO:0000256" key="8">
    <source>
        <dbReference type="ARBA" id="ARBA00022840"/>
    </source>
</evidence>
<dbReference type="GO" id="GO:0004674">
    <property type="term" value="F:protein serine/threonine kinase activity"/>
    <property type="evidence" value="ECO:0007669"/>
    <property type="project" value="UniProtKB-KW"/>
</dbReference>
<dbReference type="Gene3D" id="1.10.510.10">
    <property type="entry name" value="Transferase(Phosphotransferase) domain 1"/>
    <property type="match status" value="1"/>
</dbReference>
<proteinExistence type="inferred from homology"/>
<dbReference type="PROSITE" id="PS00108">
    <property type="entry name" value="PROTEIN_KINASE_ST"/>
    <property type="match status" value="1"/>
</dbReference>
<keyword evidence="13" id="KW-1185">Reference proteome</keyword>
<keyword evidence="7" id="KW-0418">Kinase</keyword>
<protein>
    <recommendedName>
        <fullName evidence="11">Protein kinase domain-containing protein</fullName>
    </recommendedName>
</protein>
<accession>A0A835FRI0</accession>
<comment type="subcellular location">
    <subcellularLocation>
        <location evidence="1">Cell membrane</location>
    </subcellularLocation>
</comment>
<evidence type="ECO:0000313" key="13">
    <source>
        <dbReference type="Proteomes" id="UP000636709"/>
    </source>
</evidence>
<evidence type="ECO:0000256" key="2">
    <source>
        <dbReference type="ARBA" id="ARBA00008684"/>
    </source>
</evidence>
<dbReference type="EMBL" id="JACEFO010000473">
    <property type="protein sequence ID" value="KAF8769031.1"/>
    <property type="molecule type" value="Genomic_DNA"/>
</dbReference>
<keyword evidence="5" id="KW-0808">Transferase</keyword>
<evidence type="ECO:0000256" key="1">
    <source>
        <dbReference type="ARBA" id="ARBA00004236"/>
    </source>
</evidence>
<feature type="compositionally biased region" description="Low complexity" evidence="10">
    <location>
        <begin position="271"/>
        <end position="282"/>
    </location>
</feature>
<keyword evidence="6" id="KW-0547">Nucleotide-binding</keyword>
<gene>
    <name evidence="12" type="ORF">HU200_007011</name>
</gene>